<dbReference type="InterPro" id="IPR027417">
    <property type="entry name" value="P-loop_NTPase"/>
</dbReference>
<dbReference type="InterPro" id="IPR022140">
    <property type="entry name" value="Kinesin-like_KIF1-typ"/>
</dbReference>
<reference evidence="15" key="1">
    <citation type="submission" date="2025-08" db="UniProtKB">
        <authorList>
            <consortium name="RefSeq"/>
        </authorList>
    </citation>
    <scope>IDENTIFICATION</scope>
</reference>
<feature type="compositionally biased region" description="Basic and acidic residues" evidence="11">
    <location>
        <begin position="1662"/>
        <end position="1671"/>
    </location>
</feature>
<evidence type="ECO:0000256" key="7">
    <source>
        <dbReference type="ARBA" id="ARBA00023175"/>
    </source>
</evidence>
<dbReference type="InterPro" id="IPR032405">
    <property type="entry name" value="Kinesin_assoc"/>
</dbReference>
<dbReference type="GO" id="GO:0003777">
    <property type="term" value="F:microtubule motor activity"/>
    <property type="evidence" value="ECO:0007669"/>
    <property type="project" value="InterPro"/>
</dbReference>
<feature type="compositionally biased region" description="Polar residues" evidence="11">
    <location>
        <begin position="1795"/>
        <end position="1811"/>
    </location>
</feature>
<keyword evidence="3" id="KW-0493">Microtubule</keyword>
<dbReference type="InterPro" id="IPR036961">
    <property type="entry name" value="Kinesin_motor_dom_sf"/>
</dbReference>
<dbReference type="OMA" id="MAIQTEH"/>
<dbReference type="FunFam" id="3.40.850.10:FF:000010">
    <property type="entry name" value="Kinesin family member 13A"/>
    <property type="match status" value="1"/>
</dbReference>
<evidence type="ECO:0000256" key="2">
    <source>
        <dbReference type="ARBA" id="ARBA00022490"/>
    </source>
</evidence>
<feature type="region of interest" description="Disordered" evidence="11">
    <location>
        <begin position="2000"/>
        <end position="2050"/>
    </location>
</feature>
<evidence type="ECO:0000259" key="12">
    <source>
        <dbReference type="PROSITE" id="PS50067"/>
    </source>
</evidence>
<evidence type="ECO:0000313" key="14">
    <source>
        <dbReference type="Proteomes" id="UP001165740"/>
    </source>
</evidence>
<dbReference type="InterPro" id="IPR036859">
    <property type="entry name" value="CAP-Gly_dom_sf"/>
</dbReference>
<sequence>MDKVQVAVRVRPVNKRERDLNTKCIVDMEGSQTILHPIKDRHDGAARKSAKTFAFDYCFWSMLENDPKFASQELVFNCLGREILERAFEGYNGCIFAYGQTGSGKSYTMMGTPEQKGIIPRLCDALFENIVQITNSSHSIKIEVSYMEIYNEKVHDLLDPKGSKQNLKVREHNILGPYVDGLSMCVVSSFEDIDNLMSEGNKSRTVAATNMNSESSRSHAVFNIVVTQTLTDHASGVSGEKVSKLSLVDLAGSERAQKTGAMGERLKEGSNINKSLTTLGLVISALADQSGGGKNKNKFVPYRDSVLTWLLKDNLGGNSKTVMVATISPAADNYEETLSTLRYADRAKRIINHAVVNEDPNARIIRELREEVEMLKAQLNQAQSMKAPDLAERLVESEKLMKEMSKTWEEKLLETEKIHQARQKTLEQMGVSVVTSGIKVEHGRPFLVNLNADPSLNELLVYYLKNGFPKDHTLVGRPDAPTQQDIQLSGLGIQPEHAVVEMENNDVYITPLDGARTCVNGSVIHEKRRVRHGDRILWGNNHFFRLNCPRLANSPSSQEPEQKIDYDFAQQELMEKELVNDPIQEAIGAIEKQHEEDKQEALEKQRQMYERQMQMLRNQLMSPGTPSFPLQLFDASKLTPTGSQNSIQKKYQQWAQERDTMFKQSLIKLREEVVKANALVREANILAQEMGKLTEFHVTLQIPASNLSPNRRRGAFVSEPAILVKRKNRSSQIWSLEKLENKVIDMREMYEERKASGGSMMVEESFTEDSDCSILSGDTGPPTVGDPFYESQENHNLIGVANIFLECLFHDVKLDYHVPIISQQGEVAGKLHIEISKLGGAVLDRYVDMTADNYDDNNVPMGAPLLINVCIKEARGLPLALSNFVFCQYSFWGESEPCVVPPYINPDTVSRKDDHTVNFVFNHEKLFRVPITEEFMEHCADGALSIEVWGHRSQGFGKDLVMSDAAQAKSRSVADRWNEVMRKIEFWAEIHELNDQGDYTAVEVTPKNDVPCAGVMQLRQGHSRRVLVRVRPVANSGTLPLICESITSLAIGCVCVRSRLQKGLDSYQEEDLTVLRDHWSKALARRKKYLDEQIQKLINKQDKSEADSERERALIEQWVCLTEERNAVLVPSPGSNIPGAPADWLPPANLEEHTPVLFLDLNADDMSAPNAKEGLQAVGINSILPKEHSTDYVQLPIIKSYTDKDTVCAFASWDSSLHDSVHLNRITPANERVYMILKAVVRLSHPAAIELVLRKRVCINIYKKQGLSSFTNMLKNRIVGADCLTASGVIYEVVSNMPKGSEDLEDMETLAQMAASQNEVSAVDGETYIEKYIKGVSAVESILTLDRLRQEVAVKEMLANSGRLGSNLRKTTSVPNINQAAYSPSKLSHHFRADSIQDLSQSLNDGNIYNTTTRSPSFPGELFRLRTNAEADESFAALAKVASQQKRHSFGLARPNFLNLPMLRSGSGTFHSASTYFSRSVVYYASPKLLLSPLSSAGKSVVKPMRTLLEEQQSRPLLNKASAEEFGEEDGASAQTSSVRKKLENELDSHSIDSDEYQDYESHPSARGSKLAHNMTPSSTADSIAEANVKGYTPSMTSSGYGSQAVSTLTLSSEDSASIKSIEEHIDRHQRKLQSGEHSGESEEMDEDPDVTLDEDVSIPDDVSKLIRPERFNPFTTEIVEEDLENVSSPQPNPPVSTSDSSEGQEERRKGIELDEDDLTIVEDSDRKSNSEMDSDPYSVDAMEELEKLGEEDEEDEEDAEVMRSLKSSESNQKSQPQVVVQVHTVQKPSPETKVAQSNVKVGSPGNTIHISVNDKHFIPGKNSSRASLSPNQTISKGEKDKVILDKKASGNGKRKSGVRPRPMSMVVSPQTEMMTRAWQDDGSYHSQKTCSEELLSVGDDSMSECSFGSRADLDRLHEGPVPTWVQDGEHVTVTSSRGFSKSGTIKFVGNVQFANGTWVGVELDQPEGKNDGTVKGVRYFQCQPRHGVFVRPDKLFWDKKRKNSQKGGNPFNRRSLPGLGGSLTNLTGGSHSGGSTYMKSTTSSTLKKK</sequence>
<feature type="coiled-coil region" evidence="10">
    <location>
        <begin position="592"/>
        <end position="619"/>
    </location>
</feature>
<feature type="domain" description="Kinesin motor" evidence="12">
    <location>
        <begin position="3"/>
        <end position="350"/>
    </location>
</feature>
<proteinExistence type="inferred from homology"/>
<protein>
    <submittedName>
        <fullName evidence="15">Kinesin-like protein KIF13A isoform X1</fullName>
    </submittedName>
</protein>
<evidence type="ECO:0000256" key="3">
    <source>
        <dbReference type="ARBA" id="ARBA00022701"/>
    </source>
</evidence>
<feature type="compositionally biased region" description="Acidic residues" evidence="11">
    <location>
        <begin position="1750"/>
        <end position="1760"/>
    </location>
</feature>
<dbReference type="Pfam" id="PF00498">
    <property type="entry name" value="FHA"/>
    <property type="match status" value="1"/>
</dbReference>
<dbReference type="GO" id="GO:0008017">
    <property type="term" value="F:microtubule binding"/>
    <property type="evidence" value="ECO:0007669"/>
    <property type="project" value="InterPro"/>
</dbReference>
<feature type="compositionally biased region" description="Basic and acidic residues" evidence="11">
    <location>
        <begin position="1541"/>
        <end position="1553"/>
    </location>
</feature>
<evidence type="ECO:0000256" key="5">
    <source>
        <dbReference type="ARBA" id="ARBA00022840"/>
    </source>
</evidence>
<dbReference type="PROSITE" id="PS00845">
    <property type="entry name" value="CAP_GLY_1"/>
    <property type="match status" value="1"/>
</dbReference>
<dbReference type="Proteomes" id="UP001165740">
    <property type="component" value="Chromosome 17"/>
</dbReference>
<dbReference type="Gene3D" id="2.30.30.190">
    <property type="entry name" value="CAP Gly-rich-like domain"/>
    <property type="match status" value="1"/>
</dbReference>
<dbReference type="SUPFAM" id="SSF74924">
    <property type="entry name" value="Cap-Gly domain"/>
    <property type="match status" value="1"/>
</dbReference>
<dbReference type="RefSeq" id="XP_055871115.1">
    <property type="nucleotide sequence ID" value="XM_056015140.1"/>
</dbReference>
<dbReference type="Pfam" id="PF00225">
    <property type="entry name" value="Kinesin"/>
    <property type="match status" value="1"/>
</dbReference>
<evidence type="ECO:0000256" key="4">
    <source>
        <dbReference type="ARBA" id="ARBA00022741"/>
    </source>
</evidence>
<dbReference type="Gene3D" id="6.10.250.2520">
    <property type="match status" value="1"/>
</dbReference>
<keyword evidence="5 9" id="KW-0067">ATP-binding</keyword>
<feature type="compositionally biased region" description="Polar residues" evidence="11">
    <location>
        <begin position="1766"/>
        <end position="1775"/>
    </location>
</feature>
<keyword evidence="2" id="KW-0963">Cytoplasm</keyword>
<dbReference type="GO" id="GO:0005524">
    <property type="term" value="F:ATP binding"/>
    <property type="evidence" value="ECO:0007669"/>
    <property type="project" value="UniProtKB-UniRule"/>
</dbReference>
<dbReference type="CDD" id="cd22706">
    <property type="entry name" value="FHA_KIF13"/>
    <property type="match status" value="1"/>
</dbReference>
<dbReference type="Pfam" id="PF01302">
    <property type="entry name" value="CAP_GLY"/>
    <property type="match status" value="1"/>
</dbReference>
<dbReference type="Gene3D" id="3.40.850.10">
    <property type="entry name" value="Kinesin motor domain"/>
    <property type="match status" value="1"/>
</dbReference>
<keyword evidence="14" id="KW-1185">Reference proteome</keyword>
<dbReference type="PROSITE" id="PS50067">
    <property type="entry name" value="KINESIN_MOTOR_2"/>
    <property type="match status" value="1"/>
</dbReference>
<dbReference type="SUPFAM" id="SSF52540">
    <property type="entry name" value="P-loop containing nucleoside triphosphate hydrolases"/>
    <property type="match status" value="1"/>
</dbReference>
<feature type="compositionally biased region" description="Low complexity" evidence="11">
    <location>
        <begin position="2023"/>
        <end position="2050"/>
    </location>
</feature>
<feature type="domain" description="CAP-Gly" evidence="13">
    <location>
        <begin position="1950"/>
        <end position="1992"/>
    </location>
</feature>
<feature type="compositionally biased region" description="Acidic residues" evidence="11">
    <location>
        <begin position="1642"/>
        <end position="1659"/>
    </location>
</feature>
<dbReference type="GO" id="GO:0007018">
    <property type="term" value="P:microtubule-based movement"/>
    <property type="evidence" value="ECO:0007669"/>
    <property type="project" value="InterPro"/>
</dbReference>
<comment type="subcellular location">
    <subcellularLocation>
        <location evidence="1">Cytoplasm</location>
        <location evidence="1">Cytoskeleton</location>
    </subcellularLocation>
</comment>
<dbReference type="PRINTS" id="PR00380">
    <property type="entry name" value="KINESINHEAVY"/>
</dbReference>
<evidence type="ECO:0000256" key="9">
    <source>
        <dbReference type="PROSITE-ProRule" id="PRU00283"/>
    </source>
</evidence>
<dbReference type="InterPro" id="IPR008984">
    <property type="entry name" value="SMAD_FHA_dom_sf"/>
</dbReference>
<dbReference type="GeneID" id="106071594"/>
<dbReference type="SMART" id="SM01052">
    <property type="entry name" value="CAP_GLY"/>
    <property type="match status" value="1"/>
</dbReference>
<dbReference type="SMART" id="SM00129">
    <property type="entry name" value="KISc"/>
    <property type="match status" value="1"/>
</dbReference>
<evidence type="ECO:0000256" key="1">
    <source>
        <dbReference type="ARBA" id="ARBA00004245"/>
    </source>
</evidence>
<dbReference type="Pfam" id="PF12473">
    <property type="entry name" value="DUF3694"/>
    <property type="match status" value="1"/>
</dbReference>
<organism evidence="14 15">
    <name type="scientific">Biomphalaria glabrata</name>
    <name type="common">Bloodfluke planorb</name>
    <name type="synonym">Freshwater snail</name>
    <dbReference type="NCBI Taxonomy" id="6526"/>
    <lineage>
        <taxon>Eukaryota</taxon>
        <taxon>Metazoa</taxon>
        <taxon>Spiralia</taxon>
        <taxon>Lophotrochozoa</taxon>
        <taxon>Mollusca</taxon>
        <taxon>Gastropoda</taxon>
        <taxon>Heterobranchia</taxon>
        <taxon>Euthyneura</taxon>
        <taxon>Panpulmonata</taxon>
        <taxon>Hygrophila</taxon>
        <taxon>Lymnaeoidea</taxon>
        <taxon>Planorbidae</taxon>
        <taxon>Biomphalaria</taxon>
    </lineage>
</organism>
<comment type="similarity">
    <text evidence="9">Belongs to the TRAFAC class myosin-kinesin ATPase superfamily. Kinesin family.</text>
</comment>
<feature type="region of interest" description="Disordered" evidence="11">
    <location>
        <begin position="1622"/>
        <end position="1840"/>
    </location>
</feature>
<feature type="compositionally biased region" description="Polar residues" evidence="11">
    <location>
        <begin position="1822"/>
        <end position="1836"/>
    </location>
</feature>
<feature type="compositionally biased region" description="Low complexity" evidence="11">
    <location>
        <begin position="1776"/>
        <end position="1787"/>
    </location>
</feature>
<dbReference type="Pfam" id="PF12423">
    <property type="entry name" value="KIF1B"/>
    <property type="match status" value="1"/>
</dbReference>
<dbReference type="InterPro" id="IPR022164">
    <property type="entry name" value="Kinesin-like"/>
</dbReference>
<dbReference type="OrthoDB" id="3176171at2759"/>
<dbReference type="CDD" id="cd01365">
    <property type="entry name" value="KISc_KIF1A_KIF1B"/>
    <property type="match status" value="1"/>
</dbReference>
<evidence type="ECO:0000256" key="11">
    <source>
        <dbReference type="SAM" id="MobiDB-lite"/>
    </source>
</evidence>
<gene>
    <name evidence="15" type="primary">LOC106071594</name>
</gene>
<feature type="region of interest" description="Disordered" evidence="11">
    <location>
        <begin position="1524"/>
        <end position="1582"/>
    </location>
</feature>
<keyword evidence="4 9" id="KW-0547">Nucleotide-binding</keyword>
<keyword evidence="8" id="KW-0206">Cytoskeleton</keyword>
<dbReference type="InterPro" id="IPR019821">
    <property type="entry name" value="Kinesin_motor_CS"/>
</dbReference>
<keyword evidence="7 9" id="KW-0505">Motor protein</keyword>
<dbReference type="SUPFAM" id="SSF49879">
    <property type="entry name" value="SMAD/FHA domain"/>
    <property type="match status" value="1"/>
</dbReference>
<evidence type="ECO:0000313" key="15">
    <source>
        <dbReference type="RefSeq" id="XP_055871115.1"/>
    </source>
</evidence>
<dbReference type="InterPro" id="IPR000253">
    <property type="entry name" value="FHA_dom"/>
</dbReference>
<dbReference type="SMART" id="SM00240">
    <property type="entry name" value="FHA"/>
    <property type="match status" value="1"/>
</dbReference>
<name>A0A9W2Z7P7_BIOGL</name>
<feature type="binding site" evidence="9">
    <location>
        <begin position="99"/>
        <end position="106"/>
    </location>
    <ligand>
        <name>ATP</name>
        <dbReference type="ChEBI" id="CHEBI:30616"/>
    </ligand>
</feature>
<keyword evidence="6 10" id="KW-0175">Coiled coil</keyword>
<dbReference type="Pfam" id="PF16183">
    <property type="entry name" value="Kinesin_assoc"/>
    <property type="match status" value="1"/>
</dbReference>
<dbReference type="GO" id="GO:0005874">
    <property type="term" value="C:microtubule"/>
    <property type="evidence" value="ECO:0007669"/>
    <property type="project" value="UniProtKB-KW"/>
</dbReference>
<dbReference type="PANTHER" id="PTHR47117">
    <property type="entry name" value="STAR-RELATED LIPID TRANSFER PROTEIN 9"/>
    <property type="match status" value="1"/>
</dbReference>
<accession>A0A9W2Z7P7</accession>
<feature type="compositionally biased region" description="Acidic residues" evidence="11">
    <location>
        <begin position="1714"/>
        <end position="1723"/>
    </location>
</feature>
<evidence type="ECO:0000256" key="8">
    <source>
        <dbReference type="ARBA" id="ARBA00023212"/>
    </source>
</evidence>
<dbReference type="PROSITE" id="PS50245">
    <property type="entry name" value="CAP_GLY_2"/>
    <property type="match status" value="1"/>
</dbReference>
<evidence type="ECO:0000259" key="13">
    <source>
        <dbReference type="PROSITE" id="PS50245"/>
    </source>
</evidence>
<evidence type="ECO:0000256" key="10">
    <source>
        <dbReference type="SAM" id="Coils"/>
    </source>
</evidence>
<dbReference type="Gene3D" id="2.60.200.20">
    <property type="match status" value="1"/>
</dbReference>
<dbReference type="InterPro" id="IPR001752">
    <property type="entry name" value="Kinesin_motor_dom"/>
</dbReference>
<dbReference type="PROSITE" id="PS00411">
    <property type="entry name" value="KINESIN_MOTOR_1"/>
    <property type="match status" value="1"/>
</dbReference>
<dbReference type="InterPro" id="IPR000938">
    <property type="entry name" value="CAP-Gly_domain"/>
</dbReference>
<evidence type="ECO:0000256" key="6">
    <source>
        <dbReference type="ARBA" id="ARBA00023054"/>
    </source>
</evidence>